<dbReference type="OrthoDB" id="3880401at2759"/>
<dbReference type="EMBL" id="MU002180">
    <property type="protein sequence ID" value="KAF2788871.1"/>
    <property type="molecule type" value="Genomic_DNA"/>
</dbReference>
<gene>
    <name evidence="1" type="ORF">K505DRAFT_328632</name>
</gene>
<keyword evidence="2" id="KW-1185">Reference proteome</keyword>
<evidence type="ECO:0000313" key="2">
    <source>
        <dbReference type="Proteomes" id="UP000799757"/>
    </source>
</evidence>
<accession>A0A6A6WY60</accession>
<dbReference type="AlphaFoldDB" id="A0A6A6WY60"/>
<organism evidence="1 2">
    <name type="scientific">Melanomma pulvis-pyrius CBS 109.77</name>
    <dbReference type="NCBI Taxonomy" id="1314802"/>
    <lineage>
        <taxon>Eukaryota</taxon>
        <taxon>Fungi</taxon>
        <taxon>Dikarya</taxon>
        <taxon>Ascomycota</taxon>
        <taxon>Pezizomycotina</taxon>
        <taxon>Dothideomycetes</taxon>
        <taxon>Pleosporomycetidae</taxon>
        <taxon>Pleosporales</taxon>
        <taxon>Melanommataceae</taxon>
        <taxon>Melanomma</taxon>
    </lineage>
</organism>
<name>A0A6A6WY60_9PLEO</name>
<proteinExistence type="predicted"/>
<sequence>MATENLYVVKRTFVDPKKPTASSFNIELPSTFTDLEAAKEYAKPLLANEGFDTEFFSEYDVKDGSKEWKHDDSIMVYAKGPAGELFKVEIDVVPNLLGLQPDASGRVQQQLYHVLQTDIEYDEDRSGSQRYTIVEGSYATRESAREQALRALLDADVKKEDFVEYDEYADGKEGPFGEDVVVHAVKEGGQNVLVSVISDHK</sequence>
<protein>
    <submittedName>
        <fullName evidence="1">Uncharacterized protein</fullName>
    </submittedName>
</protein>
<reference evidence="1" key="1">
    <citation type="journal article" date="2020" name="Stud. Mycol.">
        <title>101 Dothideomycetes genomes: a test case for predicting lifestyles and emergence of pathogens.</title>
        <authorList>
            <person name="Haridas S."/>
            <person name="Albert R."/>
            <person name="Binder M."/>
            <person name="Bloem J."/>
            <person name="Labutti K."/>
            <person name="Salamov A."/>
            <person name="Andreopoulos B."/>
            <person name="Baker S."/>
            <person name="Barry K."/>
            <person name="Bills G."/>
            <person name="Bluhm B."/>
            <person name="Cannon C."/>
            <person name="Castanera R."/>
            <person name="Culley D."/>
            <person name="Daum C."/>
            <person name="Ezra D."/>
            <person name="Gonzalez J."/>
            <person name="Henrissat B."/>
            <person name="Kuo A."/>
            <person name="Liang C."/>
            <person name="Lipzen A."/>
            <person name="Lutzoni F."/>
            <person name="Magnuson J."/>
            <person name="Mondo S."/>
            <person name="Nolan M."/>
            <person name="Ohm R."/>
            <person name="Pangilinan J."/>
            <person name="Park H.-J."/>
            <person name="Ramirez L."/>
            <person name="Alfaro M."/>
            <person name="Sun H."/>
            <person name="Tritt A."/>
            <person name="Yoshinaga Y."/>
            <person name="Zwiers L.-H."/>
            <person name="Turgeon B."/>
            <person name="Goodwin S."/>
            <person name="Spatafora J."/>
            <person name="Crous P."/>
            <person name="Grigoriev I."/>
        </authorList>
    </citation>
    <scope>NUCLEOTIDE SEQUENCE</scope>
    <source>
        <strain evidence="1">CBS 109.77</strain>
    </source>
</reference>
<dbReference type="Proteomes" id="UP000799757">
    <property type="component" value="Unassembled WGS sequence"/>
</dbReference>
<evidence type="ECO:0000313" key="1">
    <source>
        <dbReference type="EMBL" id="KAF2788871.1"/>
    </source>
</evidence>